<organism evidence="3 4">
    <name type="scientific">Bilophila wadsworthia (strain 3_1_6)</name>
    <dbReference type="NCBI Taxonomy" id="563192"/>
    <lineage>
        <taxon>Bacteria</taxon>
        <taxon>Pseudomonadati</taxon>
        <taxon>Thermodesulfobacteriota</taxon>
        <taxon>Desulfovibrionia</taxon>
        <taxon>Desulfovibrionales</taxon>
        <taxon>Desulfovibrionaceae</taxon>
        <taxon>Bilophila</taxon>
    </lineage>
</organism>
<keyword evidence="4" id="KW-1185">Reference proteome</keyword>
<gene>
    <name evidence="3" type="ORF">HMPREF0179_00597</name>
</gene>
<dbReference type="GeneID" id="78087215"/>
<reference evidence="3 4" key="2">
    <citation type="submission" date="2013-04" db="EMBL/GenBank/DDBJ databases">
        <title>The Genome Sequence of Bilophila wadsworthia 3_1_6.</title>
        <authorList>
            <consortium name="The Broad Institute Genomics Platform"/>
            <person name="Earl A."/>
            <person name="Ward D."/>
            <person name="Feldgarden M."/>
            <person name="Gevers D."/>
            <person name="Sibley C."/>
            <person name="Strauss J."/>
            <person name="Allen-Vercoe E."/>
            <person name="Walker B."/>
            <person name="Young S."/>
            <person name="Zeng Q."/>
            <person name="Gargeya S."/>
            <person name="Fitzgerald M."/>
            <person name="Haas B."/>
            <person name="Abouelleil A."/>
            <person name="Allen A.W."/>
            <person name="Alvarado L."/>
            <person name="Arachchi H.M."/>
            <person name="Berlin A.M."/>
            <person name="Chapman S.B."/>
            <person name="Gainer-Dewar J."/>
            <person name="Goldberg J."/>
            <person name="Griggs A."/>
            <person name="Gujja S."/>
            <person name="Hansen M."/>
            <person name="Howarth C."/>
            <person name="Imamovic A."/>
            <person name="Ireland A."/>
            <person name="Larimer J."/>
            <person name="McCowan C."/>
            <person name="Murphy C."/>
            <person name="Pearson M."/>
            <person name="Poon T.W."/>
            <person name="Priest M."/>
            <person name="Roberts A."/>
            <person name="Saif S."/>
            <person name="Shea T."/>
            <person name="Sisk P."/>
            <person name="Sykes S."/>
            <person name="Wortman J."/>
            <person name="Nusbaum C."/>
            <person name="Birren B."/>
        </authorList>
    </citation>
    <scope>NUCLEOTIDE SEQUENCE [LARGE SCALE GENOMIC DNA]</scope>
    <source>
        <strain evidence="3 4">3_1_6</strain>
    </source>
</reference>
<dbReference type="RefSeq" id="WP_005024815.1">
    <property type="nucleotide sequence ID" value="NZ_KE150239.1"/>
</dbReference>
<dbReference type="Proteomes" id="UP000006034">
    <property type="component" value="Unassembled WGS sequence"/>
</dbReference>
<name>E5Y336_BILW3</name>
<evidence type="ECO:0000313" key="3">
    <source>
        <dbReference type="EMBL" id="EFV45568.1"/>
    </source>
</evidence>
<protein>
    <submittedName>
        <fullName evidence="3">Uncharacterized protein</fullName>
    </submittedName>
</protein>
<keyword evidence="2" id="KW-0732">Signal</keyword>
<proteinExistence type="predicted"/>
<feature type="chain" id="PRO_5003202907" evidence="2">
    <location>
        <begin position="21"/>
        <end position="255"/>
    </location>
</feature>
<dbReference type="AlphaFoldDB" id="E5Y336"/>
<evidence type="ECO:0000256" key="2">
    <source>
        <dbReference type="SAM" id="SignalP"/>
    </source>
</evidence>
<sequence length="255" mass="27121">MKHILFGLAAVLFASSVALADDQLTAQVKPASAEAAQPSAPVPAKVPSGADADVHTANSESAASAEKPAPTGERGIGAFSLGMSEDEAKALGAKPTDNADMLQLPFKWMEADWTCVVQFQEGKAVAVILYANMSDPLLARVFDDLRAQDCMPITVQPAMGHADLYQLAAQGKSDDECWTAMRKRLNVFSTATEGACSVLFTTQGFFKALASTVKDPSKEEAILTEHTADPVYAVNIDMSANQLTYLITSWGFISK</sequence>
<evidence type="ECO:0000256" key="1">
    <source>
        <dbReference type="SAM" id="MobiDB-lite"/>
    </source>
</evidence>
<feature type="compositionally biased region" description="Low complexity" evidence="1">
    <location>
        <begin position="32"/>
        <end position="43"/>
    </location>
</feature>
<feature type="signal peptide" evidence="2">
    <location>
        <begin position="1"/>
        <end position="20"/>
    </location>
</feature>
<dbReference type="HOGENOM" id="CLU_1088463_0_0_7"/>
<accession>E5Y336</accession>
<comment type="caution">
    <text evidence="3">The sequence shown here is derived from an EMBL/GenBank/DDBJ whole genome shotgun (WGS) entry which is preliminary data.</text>
</comment>
<dbReference type="EMBL" id="ADCP02000002">
    <property type="protein sequence ID" value="EFV45568.1"/>
    <property type="molecule type" value="Genomic_DNA"/>
</dbReference>
<reference evidence="3 4" key="1">
    <citation type="submission" date="2010-10" db="EMBL/GenBank/DDBJ databases">
        <authorList>
            <consortium name="The Broad Institute Genome Sequencing Platform"/>
            <person name="Ward D."/>
            <person name="Earl A."/>
            <person name="Feldgarden M."/>
            <person name="Young S.K."/>
            <person name="Gargeya S."/>
            <person name="Zeng Q."/>
            <person name="Alvarado L."/>
            <person name="Berlin A."/>
            <person name="Bochicchio J."/>
            <person name="Chapman S.B."/>
            <person name="Chen Z."/>
            <person name="Freedman E."/>
            <person name="Gellesch M."/>
            <person name="Goldberg J."/>
            <person name="Griggs A."/>
            <person name="Gujja S."/>
            <person name="Heilman E."/>
            <person name="Heiman D."/>
            <person name="Howarth C."/>
            <person name="Mehta T."/>
            <person name="Neiman D."/>
            <person name="Pearson M."/>
            <person name="Roberts A."/>
            <person name="Saif S."/>
            <person name="Shea T."/>
            <person name="Shenoy N."/>
            <person name="Sisk P."/>
            <person name="Stolte C."/>
            <person name="Sykes S."/>
            <person name="White J."/>
            <person name="Yandava C."/>
            <person name="Allen-Vercoe E."/>
            <person name="Sibley C."/>
            <person name="Ambrose C.E."/>
            <person name="Strauss J."/>
            <person name="Daigneault M."/>
            <person name="Haas B."/>
            <person name="Nusbaum C."/>
            <person name="Birren B."/>
        </authorList>
    </citation>
    <scope>NUCLEOTIDE SEQUENCE [LARGE SCALE GENOMIC DNA]</scope>
    <source>
        <strain evidence="3 4">3_1_6</strain>
    </source>
</reference>
<dbReference type="STRING" id="563192.HMPREF0179_00597"/>
<feature type="region of interest" description="Disordered" evidence="1">
    <location>
        <begin position="32"/>
        <end position="76"/>
    </location>
</feature>
<evidence type="ECO:0000313" key="4">
    <source>
        <dbReference type="Proteomes" id="UP000006034"/>
    </source>
</evidence>